<evidence type="ECO:0000256" key="4">
    <source>
        <dbReference type="PIRSR" id="PIRSR001227-1"/>
    </source>
</evidence>
<dbReference type="Gene3D" id="2.30.120.10">
    <property type="match status" value="1"/>
</dbReference>
<dbReference type="EMBL" id="FNTL01000002">
    <property type="protein sequence ID" value="SEB35457.1"/>
    <property type="molecule type" value="Genomic_DNA"/>
</dbReference>
<evidence type="ECO:0000256" key="1">
    <source>
        <dbReference type="ARBA" id="ARBA00006586"/>
    </source>
</evidence>
<dbReference type="GO" id="GO:0016811">
    <property type="term" value="F:hydrolase activity, acting on carbon-nitrogen (but not peptide) bonds, in linear amides"/>
    <property type="evidence" value="ECO:0007669"/>
    <property type="project" value="InterPro"/>
</dbReference>
<dbReference type="GO" id="GO:0017000">
    <property type="term" value="P:antibiotic biosynthetic process"/>
    <property type="evidence" value="ECO:0007669"/>
    <property type="project" value="InterPro"/>
</dbReference>
<evidence type="ECO:0000313" key="6">
    <source>
        <dbReference type="EMBL" id="SEB35457.1"/>
    </source>
</evidence>
<dbReference type="PANTHER" id="PTHR34218:SF4">
    <property type="entry name" value="ACYL-HOMOSERINE LACTONE ACYLASE QUIP"/>
    <property type="match status" value="1"/>
</dbReference>
<feature type="binding site" evidence="5">
    <location>
        <position position="300"/>
    </location>
    <ligand>
        <name>Ca(2+)</name>
        <dbReference type="ChEBI" id="CHEBI:29108"/>
    </ligand>
</feature>
<name>A0A1H4IN23_RHOJO</name>
<evidence type="ECO:0000256" key="3">
    <source>
        <dbReference type="ARBA" id="ARBA00023145"/>
    </source>
</evidence>
<dbReference type="InterPro" id="IPR029055">
    <property type="entry name" value="Ntn_hydrolases_N"/>
</dbReference>
<protein>
    <submittedName>
        <fullName evidence="6">Penicillin amidase</fullName>
    </submittedName>
</protein>
<feature type="binding site" evidence="5">
    <location>
        <position position="162"/>
    </location>
    <ligand>
        <name>Ca(2+)</name>
        <dbReference type="ChEBI" id="CHEBI:29108"/>
    </ligand>
</feature>
<dbReference type="AlphaFoldDB" id="A0A1H4IN23"/>
<evidence type="ECO:0000313" key="7">
    <source>
        <dbReference type="Proteomes" id="UP000183407"/>
    </source>
</evidence>
<evidence type="ECO:0000256" key="2">
    <source>
        <dbReference type="ARBA" id="ARBA00022801"/>
    </source>
</evidence>
<dbReference type="InterPro" id="IPR043147">
    <property type="entry name" value="Penicillin_amidase_A-knob"/>
</dbReference>
<proteinExistence type="inferred from homology"/>
<comment type="cofactor">
    <cofactor evidence="5">
        <name>Ca(2+)</name>
        <dbReference type="ChEBI" id="CHEBI:29108"/>
    </cofactor>
    <text evidence="5">Binds 1 Ca(2+) ion per dimer.</text>
</comment>
<gene>
    <name evidence="6" type="ORF">SAMN04490220_0283</name>
</gene>
<keyword evidence="5" id="KW-0479">Metal-binding</keyword>
<dbReference type="GO" id="GO:0046872">
    <property type="term" value="F:metal ion binding"/>
    <property type="evidence" value="ECO:0007669"/>
    <property type="project" value="UniProtKB-KW"/>
</dbReference>
<dbReference type="SUPFAM" id="SSF56235">
    <property type="entry name" value="N-terminal nucleophile aminohydrolases (Ntn hydrolases)"/>
    <property type="match status" value="1"/>
</dbReference>
<dbReference type="PIRSF" id="PIRSF001227">
    <property type="entry name" value="Pen_acylase"/>
    <property type="match status" value="1"/>
</dbReference>
<dbReference type="InterPro" id="IPR002692">
    <property type="entry name" value="S45"/>
</dbReference>
<keyword evidence="2" id="KW-0378">Hydrolase</keyword>
<comment type="similarity">
    <text evidence="1">Belongs to the peptidase S45 family.</text>
</comment>
<dbReference type="CDD" id="cd03747">
    <property type="entry name" value="Ntn_PGA_like"/>
    <property type="match status" value="1"/>
</dbReference>
<dbReference type="Gene3D" id="1.10.439.10">
    <property type="entry name" value="Penicillin Amidohydrolase, domain 1"/>
    <property type="match status" value="1"/>
</dbReference>
<dbReference type="InterPro" id="IPR043146">
    <property type="entry name" value="Penicillin_amidase_N_B-knob"/>
</dbReference>
<sequence>MTSDTTLESENLVADGLFAPVTVTVDESGISHIDAQSPEDVFFAQGYIAARDRLFQLDWWRRKGLGLISEVLGPHYVERDRAARLFLYRGDQVADWQSYAPDAQSAVRRFVAGINAFIAATEAEASLLPPEFTKLGYAPSRWAPEDVSRIRSHGLFGNLEQEVARAQTLHKFGPQVEDLRRHREPAIAVTVPEGLDLSLLDDEVLRVYRLATGPVSTTPLPAQEPDGSNNWAIAATRTATGRPILASDPHRAIGLPSLRYLVHLRCPEFDVIGAGEPALPGVSLGHNGHVAFGLTIFPVDQEDLYVYELHPDDPSLYRYLDEWRRMESVTESIPVAGAPDAEVTLAHTVHGPVIHVDHGQKAAFAVRAAWLEPGMAPYLASLAYLRARNGSDFADAVARWRAPGVNHVYADIDGSIGWSARALVPVRPNWDGLLPVPGDGRFEWDGFQPADALPSVVDPPRGWVASANEMNLPGTDEWDSIPVSYEWYANCRAQRIAEVLSDDSKMTLARSAALQNDYLSIPAREVCALLTRTPSEDPDTDEAVRLLTEWDHRMSATSSAAALFETWFRGELRTELYDRFLQNTVDAVQTADALAATLPDETMAGDPAVDLLLLRHEHARDPERLQAVLGRTLVNAFRRLKETLGEDHSTWTWGRLHRTVFRHPLHSVVDDPSDPWMTLGPYPKHGSPDTVGVASYDPRTGFQTAGATFRMVIDVGNWDASIAINAPGQSGDPRDGAYQDLIDDWLTDAYFPLHYSAHAIEQCARSTFHLRPGSPT</sequence>
<dbReference type="InterPro" id="IPR023343">
    <property type="entry name" value="Penicillin_amidase_dom1"/>
</dbReference>
<dbReference type="InterPro" id="IPR014395">
    <property type="entry name" value="Pen/GL7ACA/AHL_acylase"/>
</dbReference>
<dbReference type="RefSeq" id="WP_073368361.1">
    <property type="nucleotide sequence ID" value="NZ_FNTL01000002.1"/>
</dbReference>
<dbReference type="PANTHER" id="PTHR34218">
    <property type="entry name" value="PEPTIDASE S45 PENICILLIN AMIDASE"/>
    <property type="match status" value="1"/>
</dbReference>
<keyword evidence="5" id="KW-0106">Calcium</keyword>
<keyword evidence="3" id="KW-0865">Zymogen</keyword>
<dbReference type="Gene3D" id="1.10.1400.10">
    <property type="match status" value="1"/>
</dbReference>
<feature type="binding site" evidence="5">
    <location>
        <position position="303"/>
    </location>
    <ligand>
        <name>Ca(2+)</name>
        <dbReference type="ChEBI" id="CHEBI:29108"/>
    </ligand>
</feature>
<dbReference type="Pfam" id="PF01804">
    <property type="entry name" value="Penicil_amidase"/>
    <property type="match status" value="1"/>
</dbReference>
<dbReference type="Proteomes" id="UP000183407">
    <property type="component" value="Unassembled WGS sequence"/>
</dbReference>
<organism evidence="6 7">
    <name type="scientific">Rhodococcus jostii</name>
    <dbReference type="NCBI Taxonomy" id="132919"/>
    <lineage>
        <taxon>Bacteria</taxon>
        <taxon>Bacillati</taxon>
        <taxon>Actinomycetota</taxon>
        <taxon>Actinomycetes</taxon>
        <taxon>Mycobacteriales</taxon>
        <taxon>Nocardiaceae</taxon>
        <taxon>Rhodococcus</taxon>
    </lineage>
</organism>
<feature type="active site" description="Nucleophile" evidence="4">
    <location>
        <position position="228"/>
    </location>
</feature>
<evidence type="ECO:0000256" key="5">
    <source>
        <dbReference type="PIRSR" id="PIRSR001227-2"/>
    </source>
</evidence>
<reference evidence="7" key="1">
    <citation type="submission" date="2016-10" db="EMBL/GenBank/DDBJ databases">
        <authorList>
            <person name="Varghese N."/>
        </authorList>
    </citation>
    <scope>NUCLEOTIDE SEQUENCE [LARGE SCALE GENOMIC DNA]</scope>
    <source>
        <strain evidence="7">DSM 44719</strain>
    </source>
</reference>
<dbReference type="Gene3D" id="3.60.20.10">
    <property type="entry name" value="Glutamine Phosphoribosylpyrophosphate, subunit 1, domain 1"/>
    <property type="match status" value="1"/>
</dbReference>
<dbReference type="OrthoDB" id="9759796at2"/>
<accession>A0A1H4IN23</accession>